<evidence type="ECO:0000313" key="2">
    <source>
        <dbReference type="EMBL" id="MEV0968086.1"/>
    </source>
</evidence>
<evidence type="ECO:0000313" key="3">
    <source>
        <dbReference type="Proteomes" id="UP001551675"/>
    </source>
</evidence>
<feature type="region of interest" description="Disordered" evidence="1">
    <location>
        <begin position="1"/>
        <end position="26"/>
    </location>
</feature>
<proteinExistence type="predicted"/>
<dbReference type="EMBL" id="JBFALK010000002">
    <property type="protein sequence ID" value="MEV0968086.1"/>
    <property type="molecule type" value="Genomic_DNA"/>
</dbReference>
<sequence length="132" mass="14206">MEVELPQPGQDETNVSATSLKRQAQEFRDQRDALETAFTHAMQSLRSLGNFWGGDDVGQKFAGTEEGKGYRAAVKEAAEHVAHVRDGYLAIGDNLDAMSVNVDGANWASVVALVTEIHGPEIAVPVTPAELE</sequence>
<name>A0ABV3G9H9_MICGL</name>
<evidence type="ECO:0000256" key="1">
    <source>
        <dbReference type="SAM" id="MobiDB-lite"/>
    </source>
</evidence>
<dbReference type="Gene3D" id="1.10.287.1060">
    <property type="entry name" value="ESAT-6-like"/>
    <property type="match status" value="1"/>
</dbReference>
<organism evidence="2 3">
    <name type="scientific">Microtetraspora glauca</name>
    <dbReference type="NCBI Taxonomy" id="1996"/>
    <lineage>
        <taxon>Bacteria</taxon>
        <taxon>Bacillati</taxon>
        <taxon>Actinomycetota</taxon>
        <taxon>Actinomycetes</taxon>
        <taxon>Streptosporangiales</taxon>
        <taxon>Streptosporangiaceae</taxon>
        <taxon>Microtetraspora</taxon>
    </lineage>
</organism>
<dbReference type="Proteomes" id="UP001551675">
    <property type="component" value="Unassembled WGS sequence"/>
</dbReference>
<protein>
    <recommendedName>
        <fullName evidence="4">WXG100 family type VII secretion target</fullName>
    </recommendedName>
</protein>
<evidence type="ECO:0008006" key="4">
    <source>
        <dbReference type="Google" id="ProtNLM"/>
    </source>
</evidence>
<accession>A0ABV3G9H9</accession>
<feature type="compositionally biased region" description="Polar residues" evidence="1">
    <location>
        <begin position="10"/>
        <end position="22"/>
    </location>
</feature>
<keyword evidence="3" id="KW-1185">Reference proteome</keyword>
<reference evidence="2 3" key="1">
    <citation type="submission" date="2024-06" db="EMBL/GenBank/DDBJ databases">
        <title>The Natural Products Discovery Center: Release of the First 8490 Sequenced Strains for Exploring Actinobacteria Biosynthetic Diversity.</title>
        <authorList>
            <person name="Kalkreuter E."/>
            <person name="Kautsar S.A."/>
            <person name="Yang D."/>
            <person name="Bader C.D."/>
            <person name="Teijaro C.N."/>
            <person name="Fluegel L."/>
            <person name="Davis C.M."/>
            <person name="Simpson J.R."/>
            <person name="Lauterbach L."/>
            <person name="Steele A.D."/>
            <person name="Gui C."/>
            <person name="Meng S."/>
            <person name="Li G."/>
            <person name="Viehrig K."/>
            <person name="Ye F."/>
            <person name="Su P."/>
            <person name="Kiefer A.F."/>
            <person name="Nichols A."/>
            <person name="Cepeda A.J."/>
            <person name="Yan W."/>
            <person name="Fan B."/>
            <person name="Jiang Y."/>
            <person name="Adhikari A."/>
            <person name="Zheng C.-J."/>
            <person name="Schuster L."/>
            <person name="Cowan T.M."/>
            <person name="Smanski M.J."/>
            <person name="Chevrette M.G."/>
            <person name="De Carvalho L.P.S."/>
            <person name="Shen B."/>
        </authorList>
    </citation>
    <scope>NUCLEOTIDE SEQUENCE [LARGE SCALE GENOMIC DNA]</scope>
    <source>
        <strain evidence="2 3">NPDC050100</strain>
    </source>
</reference>
<dbReference type="RefSeq" id="WP_061255428.1">
    <property type="nucleotide sequence ID" value="NZ_JBFALK010000002.1"/>
</dbReference>
<comment type="caution">
    <text evidence="2">The sequence shown here is derived from an EMBL/GenBank/DDBJ whole genome shotgun (WGS) entry which is preliminary data.</text>
</comment>
<gene>
    <name evidence="2" type="ORF">AB0I59_05590</name>
</gene>